<feature type="compositionally biased region" description="Low complexity" evidence="6">
    <location>
        <begin position="533"/>
        <end position="551"/>
    </location>
</feature>
<keyword evidence="9" id="KW-1185">Reference proteome</keyword>
<dbReference type="Pfam" id="PF00005">
    <property type="entry name" value="ABC_tran"/>
    <property type="match status" value="2"/>
</dbReference>
<dbReference type="SMART" id="SM00382">
    <property type="entry name" value="AAA"/>
    <property type="match status" value="2"/>
</dbReference>
<dbReference type="eggNOG" id="COG0488">
    <property type="taxonomic scope" value="Bacteria"/>
</dbReference>
<dbReference type="Gene3D" id="3.40.50.300">
    <property type="entry name" value="P-loop containing nucleotide triphosphate hydrolases"/>
    <property type="match status" value="2"/>
</dbReference>
<dbReference type="InterPro" id="IPR017871">
    <property type="entry name" value="ABC_transporter-like_CS"/>
</dbReference>
<dbReference type="OrthoDB" id="9808609at2"/>
<dbReference type="SUPFAM" id="SSF52540">
    <property type="entry name" value="P-loop containing nucleoside triphosphate hydrolases"/>
    <property type="match status" value="2"/>
</dbReference>
<dbReference type="Proteomes" id="UP000009282">
    <property type="component" value="Chromosome"/>
</dbReference>
<dbReference type="InterPro" id="IPR027417">
    <property type="entry name" value="P-loop_NTPase"/>
</dbReference>
<evidence type="ECO:0000256" key="5">
    <source>
        <dbReference type="ARBA" id="ARBA00069073"/>
    </source>
</evidence>
<dbReference type="Pfam" id="PF12848">
    <property type="entry name" value="ABC_tran_Xtn"/>
    <property type="match status" value="1"/>
</dbReference>
<dbReference type="PANTHER" id="PTHR19211">
    <property type="entry name" value="ATP-BINDING TRANSPORT PROTEIN-RELATED"/>
    <property type="match status" value="1"/>
</dbReference>
<dbReference type="RefSeq" id="WP_014110465.1">
    <property type="nucleotide sequence ID" value="NC_016041.1"/>
</dbReference>
<keyword evidence="3 8" id="KW-0067">ATP-binding</keyword>
<dbReference type="EMBL" id="CP003060">
    <property type="protein sequence ID" value="AEP31594.1"/>
    <property type="molecule type" value="Genomic_DNA"/>
</dbReference>
<protein>
    <recommendedName>
        <fullName evidence="5">Probable ATP-binding protein YheS</fullName>
    </recommendedName>
</protein>
<dbReference type="GO" id="GO:0005524">
    <property type="term" value="F:ATP binding"/>
    <property type="evidence" value="ECO:0007669"/>
    <property type="project" value="UniProtKB-KW"/>
</dbReference>
<dbReference type="KEGG" id="gni:GNIT_3500"/>
<evidence type="ECO:0000256" key="3">
    <source>
        <dbReference type="ARBA" id="ARBA00022840"/>
    </source>
</evidence>
<evidence type="ECO:0000259" key="7">
    <source>
        <dbReference type="PROSITE" id="PS50893"/>
    </source>
</evidence>
<proteinExistence type="inferred from homology"/>
<feature type="region of interest" description="Disordered" evidence="6">
    <location>
        <begin position="529"/>
        <end position="566"/>
    </location>
</feature>
<comment type="similarity">
    <text evidence="4">Belongs to the ABC transporter superfamily. ABCF family. YheS subfamily.</text>
</comment>
<feature type="domain" description="ABC transporter" evidence="7">
    <location>
        <begin position="313"/>
        <end position="527"/>
    </location>
</feature>
<dbReference type="AlphaFoldDB" id="G4QNN6"/>
<dbReference type="PANTHER" id="PTHR19211:SF14">
    <property type="entry name" value="ATP-BINDING CASSETTE SUB-FAMILY F MEMBER 1"/>
    <property type="match status" value="1"/>
</dbReference>
<evidence type="ECO:0000256" key="4">
    <source>
        <dbReference type="ARBA" id="ARBA00061571"/>
    </source>
</evidence>
<dbReference type="InterPro" id="IPR003593">
    <property type="entry name" value="AAA+_ATPase"/>
</dbReference>
<feature type="compositionally biased region" description="Basic and acidic residues" evidence="6">
    <location>
        <begin position="557"/>
        <end position="566"/>
    </location>
</feature>
<dbReference type="GO" id="GO:0016887">
    <property type="term" value="F:ATP hydrolysis activity"/>
    <property type="evidence" value="ECO:0007669"/>
    <property type="project" value="InterPro"/>
</dbReference>
<dbReference type="InterPro" id="IPR003439">
    <property type="entry name" value="ABC_transporter-like_ATP-bd"/>
</dbReference>
<feature type="domain" description="ABC transporter" evidence="7">
    <location>
        <begin position="2"/>
        <end position="246"/>
    </location>
</feature>
<dbReference type="FunFam" id="3.40.50.300:FF:000011">
    <property type="entry name" value="Putative ABC transporter ATP-binding component"/>
    <property type="match status" value="1"/>
</dbReference>
<evidence type="ECO:0000256" key="2">
    <source>
        <dbReference type="ARBA" id="ARBA00022741"/>
    </source>
</evidence>
<keyword evidence="2" id="KW-0547">Nucleotide-binding</keyword>
<dbReference type="HOGENOM" id="CLU_000604_36_0_6"/>
<dbReference type="FunFam" id="3.40.50.300:FF:002053">
    <property type="entry name" value="ABC transporter ATP-binding protein"/>
    <property type="match status" value="1"/>
</dbReference>
<name>G4QNN6_GLANF</name>
<dbReference type="PROSITE" id="PS00211">
    <property type="entry name" value="ABC_TRANSPORTER_1"/>
    <property type="match status" value="2"/>
</dbReference>
<evidence type="ECO:0000256" key="1">
    <source>
        <dbReference type="ARBA" id="ARBA00022737"/>
    </source>
</evidence>
<evidence type="ECO:0000313" key="9">
    <source>
        <dbReference type="Proteomes" id="UP000009282"/>
    </source>
</evidence>
<accession>G4QNN6</accession>
<sequence length="656" mass="73354">MIQIQNLSLQRGVKELIKQANVEIYPGHKVGVIGANGCGKSTLFGLLRGELQADMGDCLVPKGWHIVSVAQETPGTKRSAIDYAIDGDTRLRQLQAELAEAEIAHDGDKIGHLHDLLAQLGAYDVEARASTILSGLGFKNEQLQLPVSSFSGGWRMRLNLAQALLCDSDLLLLDEPTNHLDLDAVIWLETWIQRYKGTLLLISHDKSFIDACVNTIISFEQQNLISYSGNYSSYERQRAERMRLQASEYEKQERKKAHLNSFITRFKAKASKAKQAQSRMKQLEKMQDILPVHQTSGFQFSFKPPEKLPNPLVRMEEVQVGYADNVILKQVKMNLVPGSRIGLLGKNGAGKSTFIKLLAEELTPLRGEYETSAGLTIGYFAQHQVELLHLQSSAYDHIFRLDKTLTEQQIRDYLGGFGFHGDEALKPVAPMSGGEKARLVLALVVFQKPNLLLLDEPTNHLDMEMRHALTFALQAFEGAMVLVSHDRFLLSSVCDEFYLVDSGAVSTFDGDLDDYKKWLFSSANSNKTNDKLSTGASNSSAAGNDSNSGATPQKAASEVDRKTRKRMEAEFRHATKQFRDVISKEEKRMENCTQQLTELEVELSDTTLYDAENKNRLTDVLSKQASYKAQLEEAELLWLDAQEKLEVASTEFEKSL</sequence>
<organism evidence="8 9">
    <name type="scientific">Glaciecola nitratireducens (strain JCM 12485 / KCTC 12276 / FR1064)</name>
    <dbReference type="NCBI Taxonomy" id="1085623"/>
    <lineage>
        <taxon>Bacteria</taxon>
        <taxon>Pseudomonadati</taxon>
        <taxon>Pseudomonadota</taxon>
        <taxon>Gammaproteobacteria</taxon>
        <taxon>Alteromonadales</taxon>
        <taxon>Alteromonadaceae</taxon>
        <taxon>Brumicola</taxon>
    </lineage>
</organism>
<reference evidence="8 9" key="1">
    <citation type="journal article" date="2011" name="J. Bacteriol.">
        <title>Complete genome sequence of seawater bacterium Glaciecola nitratireducens FR1064T.</title>
        <authorList>
            <person name="Bian F."/>
            <person name="Qin Q.L."/>
            <person name="Xie B.B."/>
            <person name="Shu Y.L."/>
            <person name="Zhang X.Y."/>
            <person name="Yu Y."/>
            <person name="Chen B."/>
            <person name="Chen X.L."/>
            <person name="Zhou B.C."/>
            <person name="Zhang Y.Z."/>
        </authorList>
    </citation>
    <scope>NUCLEOTIDE SEQUENCE [LARGE SCALE GENOMIC DNA]</scope>
    <source>
        <strain evidence="9">JCM 12485 / KCTC 12276 / FR1064</strain>
    </source>
</reference>
<dbReference type="STRING" id="1085623.GNIT_3500"/>
<gene>
    <name evidence="8" type="ordered locus">GNIT_3500</name>
</gene>
<dbReference type="CDD" id="cd03221">
    <property type="entry name" value="ABCF_EF-3"/>
    <property type="match status" value="2"/>
</dbReference>
<dbReference type="InterPro" id="IPR050611">
    <property type="entry name" value="ABCF"/>
</dbReference>
<keyword evidence="1" id="KW-0677">Repeat</keyword>
<evidence type="ECO:0000313" key="8">
    <source>
        <dbReference type="EMBL" id="AEP31594.1"/>
    </source>
</evidence>
<dbReference type="PROSITE" id="PS50893">
    <property type="entry name" value="ABC_TRANSPORTER_2"/>
    <property type="match status" value="2"/>
</dbReference>
<evidence type="ECO:0000256" key="6">
    <source>
        <dbReference type="SAM" id="MobiDB-lite"/>
    </source>
</evidence>
<dbReference type="InterPro" id="IPR032781">
    <property type="entry name" value="ABC_tran_Xtn"/>
</dbReference>